<name>A0AAW0CPK1_9AGAR</name>
<feature type="region of interest" description="Disordered" evidence="1">
    <location>
        <begin position="58"/>
        <end position="110"/>
    </location>
</feature>
<organism evidence="2 3">
    <name type="scientific">Favolaschia claudopus</name>
    <dbReference type="NCBI Taxonomy" id="2862362"/>
    <lineage>
        <taxon>Eukaryota</taxon>
        <taxon>Fungi</taxon>
        <taxon>Dikarya</taxon>
        <taxon>Basidiomycota</taxon>
        <taxon>Agaricomycotina</taxon>
        <taxon>Agaricomycetes</taxon>
        <taxon>Agaricomycetidae</taxon>
        <taxon>Agaricales</taxon>
        <taxon>Marasmiineae</taxon>
        <taxon>Mycenaceae</taxon>
        <taxon>Favolaschia</taxon>
    </lineage>
</organism>
<keyword evidence="3" id="KW-1185">Reference proteome</keyword>
<reference evidence="2 3" key="1">
    <citation type="journal article" date="2024" name="J Genomics">
        <title>Draft genome sequencing and assembly of Favolaschia claudopus CIRM-BRFM 2984 isolated from oak limbs.</title>
        <authorList>
            <person name="Navarro D."/>
            <person name="Drula E."/>
            <person name="Chaduli D."/>
            <person name="Cazenave R."/>
            <person name="Ahrendt S."/>
            <person name="Wang J."/>
            <person name="Lipzen A."/>
            <person name="Daum C."/>
            <person name="Barry K."/>
            <person name="Grigoriev I.V."/>
            <person name="Favel A."/>
            <person name="Rosso M.N."/>
            <person name="Martin F."/>
        </authorList>
    </citation>
    <scope>NUCLEOTIDE SEQUENCE [LARGE SCALE GENOMIC DNA]</scope>
    <source>
        <strain evidence="2 3">CIRM-BRFM 2984</strain>
    </source>
</reference>
<proteinExistence type="predicted"/>
<accession>A0AAW0CPK1</accession>
<evidence type="ECO:0000256" key="1">
    <source>
        <dbReference type="SAM" id="MobiDB-lite"/>
    </source>
</evidence>
<comment type="caution">
    <text evidence="2">The sequence shown here is derived from an EMBL/GenBank/DDBJ whole genome shotgun (WGS) entry which is preliminary data.</text>
</comment>
<sequence length="198" mass="22536">MAAPHLPHLAAQLEPLTTMTRPHSLQAAGMKRLRPILPRPPPQGTSATFTLDSLSMSVLPGPPPEQSSTSKRSLAQKIRREREARENVKPVESSASRSRRSIGQRARRQRELADKIEARLNSKAAVNTEHECRSQAQKFRRQIEAAERRLQANPDCDPTESLDILLDYDVDNISRCRNESHWSRMRRRYSCANGVYYI</sequence>
<feature type="compositionally biased region" description="Basic residues" evidence="1">
    <location>
        <begin position="97"/>
        <end position="108"/>
    </location>
</feature>
<protein>
    <submittedName>
        <fullName evidence="2">Uncharacterized protein</fullName>
    </submittedName>
</protein>
<feature type="compositionally biased region" description="Basic and acidic residues" evidence="1">
    <location>
        <begin position="78"/>
        <end position="89"/>
    </location>
</feature>
<evidence type="ECO:0000313" key="3">
    <source>
        <dbReference type="Proteomes" id="UP001362999"/>
    </source>
</evidence>
<dbReference type="EMBL" id="JAWWNJ010000015">
    <property type="protein sequence ID" value="KAK7040617.1"/>
    <property type="molecule type" value="Genomic_DNA"/>
</dbReference>
<dbReference type="Proteomes" id="UP001362999">
    <property type="component" value="Unassembled WGS sequence"/>
</dbReference>
<dbReference type="AlphaFoldDB" id="A0AAW0CPK1"/>
<gene>
    <name evidence="2" type="ORF">R3P38DRAFT_2896338</name>
</gene>
<evidence type="ECO:0000313" key="2">
    <source>
        <dbReference type="EMBL" id="KAK7040617.1"/>
    </source>
</evidence>